<dbReference type="GO" id="GO:0016301">
    <property type="term" value="F:kinase activity"/>
    <property type="evidence" value="ECO:0007669"/>
    <property type="project" value="UniProtKB-KW"/>
</dbReference>
<name>A0A8S0VKI5_OLEEU</name>
<dbReference type="AlphaFoldDB" id="A0A8S0VKI5"/>
<dbReference type="OrthoDB" id="4062651at2759"/>
<keyword evidence="1" id="KW-0808">Transferase</keyword>
<evidence type="ECO:0000313" key="1">
    <source>
        <dbReference type="EMBL" id="CAA3032128.1"/>
    </source>
</evidence>
<dbReference type="EMBL" id="CACTIH010009530">
    <property type="protein sequence ID" value="CAA3032128.1"/>
    <property type="molecule type" value="Genomic_DNA"/>
</dbReference>
<organism evidence="1 2">
    <name type="scientific">Olea europaea subsp. europaea</name>
    <dbReference type="NCBI Taxonomy" id="158383"/>
    <lineage>
        <taxon>Eukaryota</taxon>
        <taxon>Viridiplantae</taxon>
        <taxon>Streptophyta</taxon>
        <taxon>Embryophyta</taxon>
        <taxon>Tracheophyta</taxon>
        <taxon>Spermatophyta</taxon>
        <taxon>Magnoliopsida</taxon>
        <taxon>eudicotyledons</taxon>
        <taxon>Gunneridae</taxon>
        <taxon>Pentapetalae</taxon>
        <taxon>asterids</taxon>
        <taxon>lamiids</taxon>
        <taxon>Lamiales</taxon>
        <taxon>Oleaceae</taxon>
        <taxon>Oleeae</taxon>
        <taxon>Olea</taxon>
    </lineage>
</organism>
<evidence type="ECO:0000313" key="2">
    <source>
        <dbReference type="Proteomes" id="UP000594638"/>
    </source>
</evidence>
<comment type="caution">
    <text evidence="1">The sequence shown here is derived from an EMBL/GenBank/DDBJ whole genome shotgun (WGS) entry which is preliminary data.</text>
</comment>
<reference evidence="1 2" key="1">
    <citation type="submission" date="2019-12" db="EMBL/GenBank/DDBJ databases">
        <authorList>
            <person name="Alioto T."/>
            <person name="Alioto T."/>
            <person name="Gomez Garrido J."/>
        </authorList>
    </citation>
    <scope>NUCLEOTIDE SEQUENCE [LARGE SCALE GENOMIC DNA]</scope>
</reference>
<feature type="non-terminal residue" evidence="1">
    <location>
        <position position="152"/>
    </location>
</feature>
<keyword evidence="2" id="KW-1185">Reference proteome</keyword>
<accession>A0A8S0VKI5</accession>
<dbReference type="Proteomes" id="UP000594638">
    <property type="component" value="Unassembled WGS sequence"/>
</dbReference>
<sequence length="152" mass="16903">MEDSNSKPWIPSTANCCSVEDHAIFRNFSCLAGAGHLGGLGIGTVHKGYVDDSLRSGLKAQVMAVKLLDIEGLQGHREWLKKGMGWRWWWSVMEEVVEESGGAGRLLLQFVYRSVKEVVIESGREGCLLLRFAWSVMEVMMRRTAGEAVVCN</sequence>
<proteinExistence type="predicted"/>
<keyword evidence="1" id="KW-0418">Kinase</keyword>
<protein>
    <submittedName>
        <fullName evidence="1">Probable serine threonine- kinase PBL15</fullName>
    </submittedName>
</protein>
<gene>
    <name evidence="1" type="ORF">OLEA9_D003098</name>
</gene>
<dbReference type="Gramene" id="OE9D003098T1">
    <property type="protein sequence ID" value="OE9D003098C1"/>
    <property type="gene ID" value="OE9D003098"/>
</dbReference>